<gene>
    <name evidence="1" type="ORF">YC6258_03531</name>
</gene>
<name>A0A0C5VLH6_9GAMM</name>
<dbReference type="EMBL" id="CP007142">
    <property type="protein sequence ID" value="AJQ95567.1"/>
    <property type="molecule type" value="Genomic_DNA"/>
</dbReference>
<dbReference type="KEGG" id="gsn:YC6258_03531"/>
<evidence type="ECO:0000313" key="2">
    <source>
        <dbReference type="Proteomes" id="UP000032266"/>
    </source>
</evidence>
<proteinExistence type="predicted"/>
<reference evidence="1 2" key="1">
    <citation type="submission" date="2014-01" db="EMBL/GenBank/DDBJ databases">
        <title>Full genme sequencing of cellulolytic bacterium Gynuella sunshinyii YC6258T gen. nov., sp. nov.</title>
        <authorList>
            <person name="Khan H."/>
            <person name="Chung E.J."/>
            <person name="Chung Y.R."/>
        </authorList>
    </citation>
    <scope>NUCLEOTIDE SEQUENCE [LARGE SCALE GENOMIC DNA]</scope>
    <source>
        <strain evidence="1 2">YC6258</strain>
    </source>
</reference>
<dbReference type="HOGENOM" id="CLU_2395598_0_0_6"/>
<dbReference type="AlphaFoldDB" id="A0A0C5VLH6"/>
<protein>
    <submittedName>
        <fullName evidence="1">Uncharacterized protein</fullName>
    </submittedName>
</protein>
<sequence length="93" mass="10356">MGLSTGSVFGGIALGWGQIGETPVHPNRLNHHPENSLEIHLLVWHCLKWFDTHALDDLLQLLHTAGFIEVSLRNPQTKRIWNLGGGTSNRQAQ</sequence>
<accession>A0A0C5VLH6</accession>
<evidence type="ECO:0000313" key="1">
    <source>
        <dbReference type="EMBL" id="AJQ95567.1"/>
    </source>
</evidence>
<dbReference type="RefSeq" id="WP_044617823.1">
    <property type="nucleotide sequence ID" value="NZ_CP007142.1"/>
</dbReference>
<organism evidence="1 2">
    <name type="scientific">Gynuella sunshinyii YC6258</name>
    <dbReference type="NCBI Taxonomy" id="1445510"/>
    <lineage>
        <taxon>Bacteria</taxon>
        <taxon>Pseudomonadati</taxon>
        <taxon>Pseudomonadota</taxon>
        <taxon>Gammaproteobacteria</taxon>
        <taxon>Oceanospirillales</taxon>
        <taxon>Saccharospirillaceae</taxon>
        <taxon>Gynuella</taxon>
    </lineage>
</organism>
<keyword evidence="2" id="KW-1185">Reference proteome</keyword>
<dbReference type="Proteomes" id="UP000032266">
    <property type="component" value="Chromosome"/>
</dbReference>